<evidence type="ECO:0000259" key="8">
    <source>
        <dbReference type="Pfam" id="PF06814"/>
    </source>
</evidence>
<evidence type="ECO:0000256" key="6">
    <source>
        <dbReference type="SAM" id="Phobius"/>
    </source>
</evidence>
<evidence type="ECO:0000256" key="2">
    <source>
        <dbReference type="ARBA" id="ARBA00022692"/>
    </source>
</evidence>
<keyword evidence="3 7" id="KW-0732">Signal</keyword>
<evidence type="ECO:0000256" key="5">
    <source>
        <dbReference type="ARBA" id="ARBA00023136"/>
    </source>
</evidence>
<feature type="transmembrane region" description="Helical" evidence="6">
    <location>
        <begin position="335"/>
        <end position="357"/>
    </location>
</feature>
<keyword evidence="5 6" id="KW-0472">Membrane</keyword>
<dbReference type="EMBL" id="JAYKXN010000006">
    <property type="protein sequence ID" value="KAK7279418.1"/>
    <property type="molecule type" value="Genomic_DNA"/>
</dbReference>
<gene>
    <name evidence="10" type="ORF">RJT34_24470</name>
</gene>
<dbReference type="GO" id="GO:0005794">
    <property type="term" value="C:Golgi apparatus"/>
    <property type="evidence" value="ECO:0007669"/>
    <property type="project" value="TreeGrafter"/>
</dbReference>
<evidence type="ECO:0000313" key="11">
    <source>
        <dbReference type="Proteomes" id="UP001359559"/>
    </source>
</evidence>
<comment type="caution">
    <text evidence="10">The sequence shown here is derived from an EMBL/GenBank/DDBJ whole genome shotgun (WGS) entry which is preliminary data.</text>
</comment>
<accession>A0AAN9FUS3</accession>
<dbReference type="InterPro" id="IPR054103">
    <property type="entry name" value="CAND6-7_N"/>
</dbReference>
<evidence type="ECO:0000256" key="3">
    <source>
        <dbReference type="ARBA" id="ARBA00022729"/>
    </source>
</evidence>
<dbReference type="Proteomes" id="UP001359559">
    <property type="component" value="Unassembled WGS sequence"/>
</dbReference>
<dbReference type="PANTHER" id="PTHR21229">
    <property type="entry name" value="LUNG SEVEN TRANSMEMBRANE RECEPTOR"/>
    <property type="match status" value="1"/>
</dbReference>
<dbReference type="PANTHER" id="PTHR21229:SF56">
    <property type="entry name" value="LUNG SEVEN TRANSMEMBRANE RECEPTOR FAMILY PROTEIN"/>
    <property type="match status" value="1"/>
</dbReference>
<proteinExistence type="predicted"/>
<comment type="subcellular location">
    <subcellularLocation>
        <location evidence="1">Membrane</location>
        <topology evidence="1">Multi-pass membrane protein</topology>
    </subcellularLocation>
</comment>
<feature type="domain" description="CAND6/7 N-terminal" evidence="9">
    <location>
        <begin position="22"/>
        <end position="146"/>
    </location>
</feature>
<evidence type="ECO:0000313" key="10">
    <source>
        <dbReference type="EMBL" id="KAK7279418.1"/>
    </source>
</evidence>
<reference evidence="10 11" key="1">
    <citation type="submission" date="2024-01" db="EMBL/GenBank/DDBJ databases">
        <title>The genomes of 5 underutilized Papilionoideae crops provide insights into root nodulation and disease resistance.</title>
        <authorList>
            <person name="Yuan L."/>
        </authorList>
    </citation>
    <scope>NUCLEOTIDE SEQUENCE [LARGE SCALE GENOMIC DNA]</scope>
    <source>
        <strain evidence="10">LY-2023</strain>
        <tissue evidence="10">Leaf</tissue>
    </source>
</reference>
<name>A0AAN9FUS3_CLITE</name>
<feature type="transmembrane region" description="Helical" evidence="6">
    <location>
        <begin position="291"/>
        <end position="314"/>
    </location>
</feature>
<dbReference type="Pfam" id="PF06814">
    <property type="entry name" value="GOST_TM"/>
    <property type="match status" value="1"/>
</dbReference>
<dbReference type="Pfam" id="PF21904">
    <property type="entry name" value="CAND6-7_N"/>
    <property type="match status" value="1"/>
</dbReference>
<evidence type="ECO:0000259" key="9">
    <source>
        <dbReference type="Pfam" id="PF21904"/>
    </source>
</evidence>
<keyword evidence="4 6" id="KW-1133">Transmembrane helix</keyword>
<dbReference type="InterPro" id="IPR053937">
    <property type="entry name" value="GOST_TM"/>
</dbReference>
<organism evidence="10 11">
    <name type="scientific">Clitoria ternatea</name>
    <name type="common">Butterfly pea</name>
    <dbReference type="NCBI Taxonomy" id="43366"/>
    <lineage>
        <taxon>Eukaryota</taxon>
        <taxon>Viridiplantae</taxon>
        <taxon>Streptophyta</taxon>
        <taxon>Embryophyta</taxon>
        <taxon>Tracheophyta</taxon>
        <taxon>Spermatophyta</taxon>
        <taxon>Magnoliopsida</taxon>
        <taxon>eudicotyledons</taxon>
        <taxon>Gunneridae</taxon>
        <taxon>Pentapetalae</taxon>
        <taxon>rosids</taxon>
        <taxon>fabids</taxon>
        <taxon>Fabales</taxon>
        <taxon>Fabaceae</taxon>
        <taxon>Papilionoideae</taxon>
        <taxon>50 kb inversion clade</taxon>
        <taxon>NPAAA clade</taxon>
        <taxon>indigoferoid/millettioid clade</taxon>
        <taxon>Phaseoleae</taxon>
        <taxon>Clitoria</taxon>
    </lineage>
</organism>
<feature type="chain" id="PRO_5042971888" evidence="7">
    <location>
        <begin position="20"/>
        <end position="414"/>
    </location>
</feature>
<feature type="transmembrane region" description="Helical" evidence="6">
    <location>
        <begin position="163"/>
        <end position="184"/>
    </location>
</feature>
<feature type="signal peptide" evidence="7">
    <location>
        <begin position="1"/>
        <end position="19"/>
    </location>
</feature>
<sequence>MGKPILVLFLFCLISPSTGDIKTITLTSDTRPMILFEKFGFTDLGHVSIAVSSVSVVADSWRLGFFLLNEESLLQVLIEIQQSPTFCVLDSHYINRLFTFRDLSPPPMASFNRTYPVTLPNEYSLFFANCAPESSVSMIIHTELYNTDSNGFHNHLSVGQTPLPYLSFLFSITYFAFYIFFCYSTKCSLRLIHFFVASFLFVMALSLLCVAVDKYNIMVTGTPIPFLDLPFFVLQFIPVVLLFTIIILVGINWSFFKPKIGYPVLGIVILLQVVVNVGYIVNKTGPDWVTWNQVFCLVDIFSCCAVIFLMVWSIRAFNEETHTDYLEKLTRFTRFFMVVTGYLLFTRLVLFGFQMVVGYKYEWVTNLAQEIATLTFCVVMFYMFTTANDVYFAVVDEEEEVAIKIVAQEEQQYI</sequence>
<feature type="transmembrane region" description="Helical" evidence="6">
    <location>
        <begin position="191"/>
        <end position="212"/>
    </location>
</feature>
<keyword evidence="11" id="KW-1185">Reference proteome</keyword>
<dbReference type="GO" id="GO:0016020">
    <property type="term" value="C:membrane"/>
    <property type="evidence" value="ECO:0007669"/>
    <property type="project" value="UniProtKB-SubCell"/>
</dbReference>
<feature type="transmembrane region" description="Helical" evidence="6">
    <location>
        <begin position="363"/>
        <end position="384"/>
    </location>
</feature>
<feature type="transmembrane region" description="Helical" evidence="6">
    <location>
        <begin position="260"/>
        <end position="279"/>
    </location>
</feature>
<evidence type="ECO:0000256" key="1">
    <source>
        <dbReference type="ARBA" id="ARBA00004141"/>
    </source>
</evidence>
<protein>
    <submittedName>
        <fullName evidence="10">Uncharacterized protein</fullName>
    </submittedName>
</protein>
<dbReference type="InterPro" id="IPR009637">
    <property type="entry name" value="GPR107/GPR108-like"/>
</dbReference>
<evidence type="ECO:0000256" key="4">
    <source>
        <dbReference type="ARBA" id="ARBA00022989"/>
    </source>
</evidence>
<keyword evidence="2 6" id="KW-0812">Transmembrane</keyword>
<feature type="transmembrane region" description="Helical" evidence="6">
    <location>
        <begin position="232"/>
        <end position="253"/>
    </location>
</feature>
<evidence type="ECO:0000256" key="7">
    <source>
        <dbReference type="SAM" id="SignalP"/>
    </source>
</evidence>
<dbReference type="AlphaFoldDB" id="A0AAN9FUS3"/>
<feature type="domain" description="GOST seven transmembrane" evidence="8">
    <location>
        <begin position="167"/>
        <end position="388"/>
    </location>
</feature>